<keyword evidence="2" id="KW-1185">Reference proteome</keyword>
<sequence length="66" mass="7991">MADEQRKPLVDMSKEGEVVQMLADVWRRYVDYFVASKRYDAFLYHIQKCQQILFDEMADKESPYHK</sequence>
<reference evidence="1 2" key="2">
    <citation type="journal article" date="2011" name="Stand. Genomic Sci.">
        <title>Complete genome sequence of Mahella australiensis type strain (50-1 BON).</title>
        <authorList>
            <person name="Sikorski J."/>
            <person name="Teshima H."/>
            <person name="Nolan M."/>
            <person name="Lucas S."/>
            <person name="Hammon N."/>
            <person name="Deshpande S."/>
            <person name="Cheng J.F."/>
            <person name="Pitluck S."/>
            <person name="Liolios K."/>
            <person name="Pagani I."/>
            <person name="Ivanova N."/>
            <person name="Huntemann M."/>
            <person name="Mavromatis K."/>
            <person name="Ovchinikova G."/>
            <person name="Pati A."/>
            <person name="Tapia R."/>
            <person name="Han C."/>
            <person name="Goodwin L."/>
            <person name="Chen A."/>
            <person name="Palaniappan K."/>
            <person name="Land M."/>
            <person name="Hauser L."/>
            <person name="Ngatchou-Djao O.D."/>
            <person name="Rohde M."/>
            <person name="Pukall R."/>
            <person name="Spring S."/>
            <person name="Abt B."/>
            <person name="Goker M."/>
            <person name="Detter J.C."/>
            <person name="Woyke T."/>
            <person name="Bristow J."/>
            <person name="Markowitz V."/>
            <person name="Hugenholtz P."/>
            <person name="Eisen J.A."/>
            <person name="Kyrpides N.C."/>
            <person name="Klenk H.P."/>
            <person name="Lapidus A."/>
        </authorList>
    </citation>
    <scope>NUCLEOTIDE SEQUENCE [LARGE SCALE GENOMIC DNA]</scope>
    <source>
        <strain evidence="2">DSM 15567 / CIP 107919 / 50-1 BON</strain>
    </source>
</reference>
<evidence type="ECO:0000313" key="1">
    <source>
        <dbReference type="EMBL" id="AEE95802.1"/>
    </source>
</evidence>
<protein>
    <submittedName>
        <fullName evidence="1">Uncharacterized protein</fullName>
    </submittedName>
</protein>
<dbReference type="RefSeq" id="WP_013780235.1">
    <property type="nucleotide sequence ID" value="NC_015520.1"/>
</dbReference>
<organism evidence="1 2">
    <name type="scientific">Mahella australiensis (strain DSM 15567 / CIP 107919 / 50-1 BON)</name>
    <dbReference type="NCBI Taxonomy" id="697281"/>
    <lineage>
        <taxon>Bacteria</taxon>
        <taxon>Bacillati</taxon>
        <taxon>Bacillota</taxon>
        <taxon>Clostridia</taxon>
        <taxon>Thermoanaerobacterales</taxon>
        <taxon>Thermoanaerobacterales Family IV. Incertae Sedis</taxon>
        <taxon>Mahella</taxon>
    </lineage>
</organism>
<dbReference type="AlphaFoldDB" id="F3ZZY4"/>
<dbReference type="Proteomes" id="UP000008457">
    <property type="component" value="Chromosome"/>
</dbReference>
<dbReference type="EMBL" id="CP002360">
    <property type="protein sequence ID" value="AEE95802.1"/>
    <property type="molecule type" value="Genomic_DNA"/>
</dbReference>
<dbReference type="STRING" id="697281.Mahau_0599"/>
<reference evidence="2" key="1">
    <citation type="submission" date="2010-11" db="EMBL/GenBank/DDBJ databases">
        <title>The complete genome of Mahella australiensis DSM 15567.</title>
        <authorList>
            <consortium name="US DOE Joint Genome Institute (JGI-PGF)"/>
            <person name="Lucas S."/>
            <person name="Copeland A."/>
            <person name="Lapidus A."/>
            <person name="Bruce D."/>
            <person name="Goodwin L."/>
            <person name="Pitluck S."/>
            <person name="Kyrpides N."/>
            <person name="Mavromatis K."/>
            <person name="Pagani I."/>
            <person name="Ivanova N."/>
            <person name="Teshima H."/>
            <person name="Brettin T."/>
            <person name="Detter J.C."/>
            <person name="Han C."/>
            <person name="Tapia R."/>
            <person name="Land M."/>
            <person name="Hauser L."/>
            <person name="Markowitz V."/>
            <person name="Cheng J.-F."/>
            <person name="Hugenholtz P."/>
            <person name="Woyke T."/>
            <person name="Wu D."/>
            <person name="Spring S."/>
            <person name="Pukall R."/>
            <person name="Steenblock K."/>
            <person name="Schneider S."/>
            <person name="Klenk H.-P."/>
            <person name="Eisen J.A."/>
        </authorList>
    </citation>
    <scope>NUCLEOTIDE SEQUENCE [LARGE SCALE GENOMIC DNA]</scope>
    <source>
        <strain evidence="2">DSM 15567 / CIP 107919 / 50-1 BON</strain>
    </source>
</reference>
<accession>F3ZZY4</accession>
<dbReference type="KEGG" id="mas:Mahau_0599"/>
<name>F3ZZY4_MAHA5</name>
<dbReference type="HOGENOM" id="CLU_2826020_0_0_9"/>
<gene>
    <name evidence="1" type="ordered locus">Mahau_0599</name>
</gene>
<proteinExistence type="predicted"/>
<evidence type="ECO:0000313" key="2">
    <source>
        <dbReference type="Proteomes" id="UP000008457"/>
    </source>
</evidence>